<organism evidence="3 4">
    <name type="scientific">Myroides albus</name>
    <dbReference type="NCBI Taxonomy" id="2562892"/>
    <lineage>
        <taxon>Bacteria</taxon>
        <taxon>Pseudomonadati</taxon>
        <taxon>Bacteroidota</taxon>
        <taxon>Flavobacteriia</taxon>
        <taxon>Flavobacteriales</taxon>
        <taxon>Flavobacteriaceae</taxon>
        <taxon>Myroides</taxon>
    </lineage>
</organism>
<dbReference type="Pfam" id="PF00857">
    <property type="entry name" value="Isochorismatase"/>
    <property type="match status" value="1"/>
</dbReference>
<evidence type="ECO:0000313" key="4">
    <source>
        <dbReference type="Proteomes" id="UP000438760"/>
    </source>
</evidence>
<evidence type="ECO:0000313" key="3">
    <source>
        <dbReference type="EMBL" id="MTG99197.1"/>
    </source>
</evidence>
<dbReference type="Gene3D" id="3.40.50.850">
    <property type="entry name" value="Isochorismatase-like"/>
    <property type="match status" value="1"/>
</dbReference>
<dbReference type="RefSeq" id="WP_039328249.1">
    <property type="nucleotide sequence ID" value="NZ_WMJX01000050.1"/>
</dbReference>
<sequence length="182" mass="20195">MSKKALLVIDIQNDYFENGAWELVGSLEASLKARKMIDHFRSHNLPIAHIQHFAVQGNIPFFHEGTNGAEIHENVKPLEGEKLIKKNYPNSFRETDLLAYLKAEGVTEVVITGMMSHMCVDATTRAAKDFGFECTVISDACASRDQVLDGKTVPALEVHTAFLAALTFFYANVVTSEEYLSA</sequence>
<dbReference type="Proteomes" id="UP000438760">
    <property type="component" value="Unassembled WGS sequence"/>
</dbReference>
<dbReference type="PANTHER" id="PTHR43540">
    <property type="entry name" value="PEROXYUREIDOACRYLATE/UREIDOACRYLATE AMIDOHYDROLASE-RELATED"/>
    <property type="match status" value="1"/>
</dbReference>
<dbReference type="InterPro" id="IPR036380">
    <property type="entry name" value="Isochorismatase-like_sf"/>
</dbReference>
<proteinExistence type="predicted"/>
<dbReference type="SUPFAM" id="SSF52499">
    <property type="entry name" value="Isochorismatase-like hydrolases"/>
    <property type="match status" value="1"/>
</dbReference>
<dbReference type="AlphaFoldDB" id="A0A6I3LNA3"/>
<dbReference type="EMBL" id="WMJX01000050">
    <property type="protein sequence ID" value="MTG99197.1"/>
    <property type="molecule type" value="Genomic_DNA"/>
</dbReference>
<accession>A0A6I3LNA3</accession>
<comment type="caution">
    <text evidence="3">The sequence shown here is derived from an EMBL/GenBank/DDBJ whole genome shotgun (WGS) entry which is preliminary data.</text>
</comment>
<dbReference type="GO" id="GO:0016787">
    <property type="term" value="F:hydrolase activity"/>
    <property type="evidence" value="ECO:0007669"/>
    <property type="project" value="UniProtKB-KW"/>
</dbReference>
<keyword evidence="1" id="KW-0378">Hydrolase</keyword>
<evidence type="ECO:0000256" key="1">
    <source>
        <dbReference type="ARBA" id="ARBA00022801"/>
    </source>
</evidence>
<feature type="domain" description="Isochorismatase-like" evidence="2">
    <location>
        <begin position="5"/>
        <end position="176"/>
    </location>
</feature>
<dbReference type="InterPro" id="IPR000868">
    <property type="entry name" value="Isochorismatase-like_dom"/>
</dbReference>
<dbReference type="PANTHER" id="PTHR43540:SF1">
    <property type="entry name" value="ISOCHORISMATASE HYDROLASE"/>
    <property type="match status" value="1"/>
</dbReference>
<dbReference type="InterPro" id="IPR050272">
    <property type="entry name" value="Isochorismatase-like_hydrls"/>
</dbReference>
<dbReference type="CDD" id="cd01014">
    <property type="entry name" value="nicotinamidase_related"/>
    <property type="match status" value="1"/>
</dbReference>
<name>A0A6I3LNA3_9FLAO</name>
<keyword evidence="4" id="KW-1185">Reference proteome</keyword>
<dbReference type="OrthoDB" id="9791276at2"/>
<gene>
    <name evidence="3" type="ORF">GJV76_13855</name>
</gene>
<protein>
    <submittedName>
        <fullName evidence="3">Isochorismatase family protein</fullName>
    </submittedName>
</protein>
<reference evidence="3 4" key="1">
    <citation type="submission" date="2019-11" db="EMBL/GenBank/DDBJ databases">
        <title>Genome of Strain BIT-d1.</title>
        <authorList>
            <person name="Yang Y."/>
        </authorList>
    </citation>
    <scope>NUCLEOTIDE SEQUENCE [LARGE SCALE GENOMIC DNA]</scope>
    <source>
        <strain evidence="3 4">BIT-d1</strain>
    </source>
</reference>
<evidence type="ECO:0000259" key="2">
    <source>
        <dbReference type="Pfam" id="PF00857"/>
    </source>
</evidence>